<keyword evidence="4" id="KW-1185">Reference proteome</keyword>
<keyword evidence="2" id="KW-0472">Membrane</keyword>
<feature type="transmembrane region" description="Helical" evidence="2">
    <location>
        <begin position="6"/>
        <end position="24"/>
    </location>
</feature>
<proteinExistence type="predicted"/>
<evidence type="ECO:0000256" key="1">
    <source>
        <dbReference type="SAM" id="MobiDB-lite"/>
    </source>
</evidence>
<feature type="compositionally biased region" description="Basic and acidic residues" evidence="1">
    <location>
        <begin position="34"/>
        <end position="57"/>
    </location>
</feature>
<gene>
    <name evidence="3" type="ORF">SAMN06297382_0142</name>
</gene>
<dbReference type="RefSeq" id="WP_089410677.1">
    <property type="nucleotide sequence ID" value="NZ_FZQA01000001.1"/>
</dbReference>
<keyword evidence="2" id="KW-0812">Transmembrane</keyword>
<feature type="region of interest" description="Disordered" evidence="1">
    <location>
        <begin position="34"/>
        <end position="64"/>
    </location>
</feature>
<dbReference type="EMBL" id="FZQA01000001">
    <property type="protein sequence ID" value="SNT67650.1"/>
    <property type="molecule type" value="Genomic_DNA"/>
</dbReference>
<evidence type="ECO:0000313" key="4">
    <source>
        <dbReference type="Proteomes" id="UP000198346"/>
    </source>
</evidence>
<keyword evidence="2" id="KW-1133">Transmembrane helix</keyword>
<reference evidence="3 4" key="1">
    <citation type="submission" date="2017-07" db="EMBL/GenBank/DDBJ databases">
        <authorList>
            <person name="Sun Z.S."/>
            <person name="Albrecht U."/>
            <person name="Echele G."/>
            <person name="Lee C.C."/>
        </authorList>
    </citation>
    <scope>NUCLEOTIDE SEQUENCE [LARGE SCALE GENOMIC DNA]</scope>
    <source>
        <strain evidence="3 4">CGMCC 1.12710</strain>
    </source>
</reference>
<evidence type="ECO:0000256" key="2">
    <source>
        <dbReference type="SAM" id="Phobius"/>
    </source>
</evidence>
<organism evidence="3 4">
    <name type="scientific">Amphiplicatus metriothermophilus</name>
    <dbReference type="NCBI Taxonomy" id="1519374"/>
    <lineage>
        <taxon>Bacteria</taxon>
        <taxon>Pseudomonadati</taxon>
        <taxon>Pseudomonadota</taxon>
        <taxon>Alphaproteobacteria</taxon>
        <taxon>Parvularculales</taxon>
        <taxon>Parvularculaceae</taxon>
        <taxon>Amphiplicatus</taxon>
    </lineage>
</organism>
<evidence type="ECO:0000313" key="3">
    <source>
        <dbReference type="EMBL" id="SNT67650.1"/>
    </source>
</evidence>
<accession>A0A239PJB0</accession>
<dbReference type="AlphaFoldDB" id="A0A239PJB0"/>
<dbReference type="Proteomes" id="UP000198346">
    <property type="component" value="Unassembled WGS sequence"/>
</dbReference>
<name>A0A239PJB0_9PROT</name>
<sequence>MSAMTGIVAGLATAAGAFALYRYAERRARALRRAVEERRRDPQRAGKPVLDFERDPETGVYRSK</sequence>
<protein>
    <submittedName>
        <fullName evidence="3">Uncharacterized protein</fullName>
    </submittedName>
</protein>